<evidence type="ECO:0000313" key="1">
    <source>
        <dbReference type="EMBL" id="CAB3252795.1"/>
    </source>
</evidence>
<dbReference type="AlphaFoldDB" id="A0A8S1B4H3"/>
<keyword evidence="2" id="KW-1185">Reference proteome</keyword>
<accession>A0A8S1B4H3</accession>
<protein>
    <submittedName>
        <fullName evidence="1">Uncharacterized protein</fullName>
    </submittedName>
</protein>
<sequence>MYCTVLINELSENVETNLKAGFRKAGIIPVDRNQVLSRLPSNENEDPDKSRYAVDKSVLQILKEMRYGTMYIKEPTRKRKLHAESGKSLSNIDDDNLESTSEYEITNKIVKICKQGNKKKKVIVIAGKSVNIDPESNDSENKEIENTDPENILIHKSTKKKEVQQLIDKLKNDLMN</sequence>
<reference evidence="1 2" key="1">
    <citation type="submission" date="2020-04" db="EMBL/GenBank/DDBJ databases">
        <authorList>
            <person name="Wallbank WR R."/>
            <person name="Pardo Diaz C."/>
            <person name="Kozak K."/>
            <person name="Martin S."/>
            <person name="Jiggins C."/>
            <person name="Moest M."/>
            <person name="Warren A I."/>
            <person name="Byers J.R.P. K."/>
            <person name="Montejo-Kovacevich G."/>
            <person name="Yen C E."/>
        </authorList>
    </citation>
    <scope>NUCLEOTIDE SEQUENCE [LARGE SCALE GENOMIC DNA]</scope>
</reference>
<comment type="caution">
    <text evidence="1">The sequence shown here is derived from an EMBL/GenBank/DDBJ whole genome shotgun (WGS) entry which is preliminary data.</text>
</comment>
<organism evidence="1 2">
    <name type="scientific">Arctia plantaginis</name>
    <name type="common">Wood tiger moth</name>
    <name type="synonym">Phalaena plantaginis</name>
    <dbReference type="NCBI Taxonomy" id="874455"/>
    <lineage>
        <taxon>Eukaryota</taxon>
        <taxon>Metazoa</taxon>
        <taxon>Ecdysozoa</taxon>
        <taxon>Arthropoda</taxon>
        <taxon>Hexapoda</taxon>
        <taxon>Insecta</taxon>
        <taxon>Pterygota</taxon>
        <taxon>Neoptera</taxon>
        <taxon>Endopterygota</taxon>
        <taxon>Lepidoptera</taxon>
        <taxon>Glossata</taxon>
        <taxon>Ditrysia</taxon>
        <taxon>Noctuoidea</taxon>
        <taxon>Erebidae</taxon>
        <taxon>Arctiinae</taxon>
        <taxon>Arctia</taxon>
    </lineage>
</organism>
<proteinExistence type="predicted"/>
<dbReference type="Proteomes" id="UP000494106">
    <property type="component" value="Unassembled WGS sequence"/>
</dbReference>
<dbReference type="EMBL" id="CADEBC010000558">
    <property type="protein sequence ID" value="CAB3252795.1"/>
    <property type="molecule type" value="Genomic_DNA"/>
</dbReference>
<dbReference type="OrthoDB" id="10065929at2759"/>
<name>A0A8S1B4H3_ARCPL</name>
<evidence type="ECO:0000313" key="2">
    <source>
        <dbReference type="Proteomes" id="UP000494106"/>
    </source>
</evidence>
<gene>
    <name evidence="1" type="ORF">APLA_LOCUS13714</name>
</gene>